<reference evidence="1" key="1">
    <citation type="submission" date="2018-02" db="EMBL/GenBank/DDBJ databases">
        <title>Rhizophora mucronata_Transcriptome.</title>
        <authorList>
            <person name="Meera S.P."/>
            <person name="Sreeshan A."/>
            <person name="Augustine A."/>
        </authorList>
    </citation>
    <scope>NUCLEOTIDE SEQUENCE</scope>
    <source>
        <tissue evidence="1">Leaf</tissue>
    </source>
</reference>
<evidence type="ECO:0000313" key="1">
    <source>
        <dbReference type="EMBL" id="MBX63653.1"/>
    </source>
</evidence>
<accession>A0A2P2Q9M3</accession>
<organism evidence="1">
    <name type="scientific">Rhizophora mucronata</name>
    <name type="common">Asiatic mangrove</name>
    <dbReference type="NCBI Taxonomy" id="61149"/>
    <lineage>
        <taxon>Eukaryota</taxon>
        <taxon>Viridiplantae</taxon>
        <taxon>Streptophyta</taxon>
        <taxon>Embryophyta</taxon>
        <taxon>Tracheophyta</taxon>
        <taxon>Spermatophyta</taxon>
        <taxon>Magnoliopsida</taxon>
        <taxon>eudicotyledons</taxon>
        <taxon>Gunneridae</taxon>
        <taxon>Pentapetalae</taxon>
        <taxon>rosids</taxon>
        <taxon>fabids</taxon>
        <taxon>Malpighiales</taxon>
        <taxon>Rhizophoraceae</taxon>
        <taxon>Rhizophora</taxon>
    </lineage>
</organism>
<dbReference type="AlphaFoldDB" id="A0A2P2Q9M3"/>
<name>A0A2P2Q9M3_RHIMU</name>
<sequence length="25" mass="2921">MKLRKLPLLLTSICNRQYVYPVSAL</sequence>
<protein>
    <submittedName>
        <fullName evidence="1">Uncharacterized protein</fullName>
    </submittedName>
</protein>
<proteinExistence type="predicted"/>
<dbReference type="EMBL" id="GGEC01083169">
    <property type="protein sequence ID" value="MBX63653.1"/>
    <property type="molecule type" value="Transcribed_RNA"/>
</dbReference>